<keyword evidence="6 8" id="KW-1133">Transmembrane helix</keyword>
<protein>
    <submittedName>
        <fullName evidence="10">4-amino-4-deoxy-L-arabinose transferase-like glycosyltransferase</fullName>
    </submittedName>
</protein>
<proteinExistence type="predicted"/>
<feature type="domain" description="Glycosyltransferase RgtA/B/C/D-like" evidence="9">
    <location>
        <begin position="79"/>
        <end position="229"/>
    </location>
</feature>
<evidence type="ECO:0000256" key="2">
    <source>
        <dbReference type="ARBA" id="ARBA00022475"/>
    </source>
</evidence>
<keyword evidence="2" id="KW-1003">Cell membrane</keyword>
<keyword evidence="4" id="KW-0808">Transferase</keyword>
<keyword evidence="5 8" id="KW-0812">Transmembrane</keyword>
<evidence type="ECO:0000256" key="5">
    <source>
        <dbReference type="ARBA" id="ARBA00022692"/>
    </source>
</evidence>
<gene>
    <name evidence="10" type="ORF">J2Z32_002099</name>
</gene>
<evidence type="ECO:0000256" key="8">
    <source>
        <dbReference type="SAM" id="Phobius"/>
    </source>
</evidence>
<reference evidence="10 11" key="1">
    <citation type="submission" date="2021-03" db="EMBL/GenBank/DDBJ databases">
        <title>Genomic Encyclopedia of Type Strains, Phase IV (KMG-IV): sequencing the most valuable type-strain genomes for metagenomic binning, comparative biology and taxonomic classification.</title>
        <authorList>
            <person name="Goeker M."/>
        </authorList>
    </citation>
    <scope>NUCLEOTIDE SEQUENCE [LARGE SCALE GENOMIC DNA]</scope>
    <source>
        <strain evidence="10 11">DSM 14349</strain>
    </source>
</reference>
<evidence type="ECO:0000313" key="11">
    <source>
        <dbReference type="Proteomes" id="UP001519272"/>
    </source>
</evidence>
<evidence type="ECO:0000256" key="6">
    <source>
        <dbReference type="ARBA" id="ARBA00022989"/>
    </source>
</evidence>
<evidence type="ECO:0000256" key="1">
    <source>
        <dbReference type="ARBA" id="ARBA00004651"/>
    </source>
</evidence>
<dbReference type="RefSeq" id="WP_210089083.1">
    <property type="nucleotide sequence ID" value="NZ_JAGGKG010000008.1"/>
</dbReference>
<sequence length="401" mass="45748">MLNLNQLNRFTSSFSKRRTLWLTLIFVVAVLLRALYVFVTGTQDFFGGDGKRYYSMIEQLANNHIYGYGSETANARVTPGFPLFGYVILTLTSFSLTAYKWVQILLGAATIIPVFYLIRSKASVGLALLGSLFVAIYPPFIFMTGIFMTETLFVFLLALFFAAWERMWRNPTLLNIIMASAILSYGILTRPSMLPVIVLAIIFLAFVREKRRSLLPFVATMVVCFLPWIIRNYVSLHEFTILASDSGNALLAGAYPYFNEPINFKEMYALGLDQTSYGLQVILEGFQANFLLYLKWFTVGKLQVLFSNMFVSDTFHFPQLYVYGGVILHYLTLLIAVPSILYWLFKRNFLAWCCSGMLAFQLLFIPTARYGTPFILLFMVLGTWAISLLLKRLWPSYSTSN</sequence>
<dbReference type="Pfam" id="PF13231">
    <property type="entry name" value="PMT_2"/>
    <property type="match status" value="1"/>
</dbReference>
<feature type="transmembrane region" description="Helical" evidence="8">
    <location>
        <begin position="374"/>
        <end position="394"/>
    </location>
</feature>
<evidence type="ECO:0000256" key="3">
    <source>
        <dbReference type="ARBA" id="ARBA00022676"/>
    </source>
</evidence>
<keyword evidence="3" id="KW-0328">Glycosyltransferase</keyword>
<name>A0ABS4FSB1_9BACL</name>
<dbReference type="Proteomes" id="UP001519272">
    <property type="component" value="Unassembled WGS sequence"/>
</dbReference>
<dbReference type="InterPro" id="IPR050297">
    <property type="entry name" value="LipidA_mod_glycosyltrf_83"/>
</dbReference>
<comment type="caution">
    <text evidence="10">The sequence shown here is derived from an EMBL/GenBank/DDBJ whole genome shotgun (WGS) entry which is preliminary data.</text>
</comment>
<dbReference type="PANTHER" id="PTHR33908">
    <property type="entry name" value="MANNOSYLTRANSFERASE YKCB-RELATED"/>
    <property type="match status" value="1"/>
</dbReference>
<dbReference type="InterPro" id="IPR038731">
    <property type="entry name" value="RgtA/B/C-like"/>
</dbReference>
<keyword evidence="7 8" id="KW-0472">Membrane</keyword>
<organism evidence="10 11">
    <name type="scientific">Paenibacillus turicensis</name>
    <dbReference type="NCBI Taxonomy" id="160487"/>
    <lineage>
        <taxon>Bacteria</taxon>
        <taxon>Bacillati</taxon>
        <taxon>Bacillota</taxon>
        <taxon>Bacilli</taxon>
        <taxon>Bacillales</taxon>
        <taxon>Paenibacillaceae</taxon>
        <taxon>Paenibacillus</taxon>
    </lineage>
</organism>
<feature type="transmembrane region" description="Helical" evidence="8">
    <location>
        <begin position="176"/>
        <end position="207"/>
    </location>
</feature>
<feature type="transmembrane region" description="Helical" evidence="8">
    <location>
        <begin position="349"/>
        <end position="368"/>
    </location>
</feature>
<accession>A0ABS4FSB1</accession>
<dbReference type="PANTHER" id="PTHR33908:SF11">
    <property type="entry name" value="MEMBRANE PROTEIN"/>
    <property type="match status" value="1"/>
</dbReference>
<comment type="subcellular location">
    <subcellularLocation>
        <location evidence="1">Cell membrane</location>
        <topology evidence="1">Multi-pass membrane protein</topology>
    </subcellularLocation>
</comment>
<evidence type="ECO:0000256" key="4">
    <source>
        <dbReference type="ARBA" id="ARBA00022679"/>
    </source>
</evidence>
<feature type="transmembrane region" description="Helical" evidence="8">
    <location>
        <begin position="214"/>
        <end position="230"/>
    </location>
</feature>
<dbReference type="EMBL" id="JAGGKG010000008">
    <property type="protein sequence ID" value="MBP1905469.1"/>
    <property type="molecule type" value="Genomic_DNA"/>
</dbReference>
<evidence type="ECO:0000313" key="10">
    <source>
        <dbReference type="EMBL" id="MBP1905469.1"/>
    </source>
</evidence>
<feature type="transmembrane region" description="Helical" evidence="8">
    <location>
        <begin position="20"/>
        <end position="39"/>
    </location>
</feature>
<evidence type="ECO:0000256" key="7">
    <source>
        <dbReference type="ARBA" id="ARBA00023136"/>
    </source>
</evidence>
<evidence type="ECO:0000259" key="9">
    <source>
        <dbReference type="Pfam" id="PF13231"/>
    </source>
</evidence>
<feature type="transmembrane region" description="Helical" evidence="8">
    <location>
        <begin position="140"/>
        <end position="164"/>
    </location>
</feature>
<feature type="transmembrane region" description="Helical" evidence="8">
    <location>
        <begin position="320"/>
        <end position="342"/>
    </location>
</feature>
<keyword evidence="11" id="KW-1185">Reference proteome</keyword>